<dbReference type="GO" id="GO:0032511">
    <property type="term" value="P:late endosome to vacuole transport via multivesicular body sorting pathway"/>
    <property type="evidence" value="ECO:0007669"/>
    <property type="project" value="InterPro"/>
</dbReference>
<feature type="domain" description="Vta1/callose synthase N-terminal" evidence="10">
    <location>
        <begin position="12"/>
        <end position="139"/>
    </location>
</feature>
<dbReference type="EMBL" id="CP119895">
    <property type="protein sequence ID" value="WFD27335.1"/>
    <property type="molecule type" value="Genomic_DNA"/>
</dbReference>
<evidence type="ECO:0000256" key="6">
    <source>
        <dbReference type="ARBA" id="ARBA00022753"/>
    </source>
</evidence>
<dbReference type="Gene3D" id="1.25.40.270">
    <property type="entry name" value="Vacuolar protein sorting-associated protein vta1"/>
    <property type="match status" value="1"/>
</dbReference>
<dbReference type="GO" id="GO:0015031">
    <property type="term" value="P:protein transport"/>
    <property type="evidence" value="ECO:0007669"/>
    <property type="project" value="UniProtKB-KW"/>
</dbReference>
<evidence type="ECO:0000256" key="8">
    <source>
        <dbReference type="ARBA" id="ARBA00023136"/>
    </source>
</evidence>
<dbReference type="PANTHER" id="PTHR46009">
    <property type="entry name" value="VACUOLAR PROTEIN SORTING-ASSOCIATED PROTEIN VTA1 HOMOLOG"/>
    <property type="match status" value="1"/>
</dbReference>
<keyword evidence="6" id="KW-0967">Endosome</keyword>
<feature type="region of interest" description="Disordered" evidence="9">
    <location>
        <begin position="139"/>
        <end position="253"/>
    </location>
</feature>
<gene>
    <name evidence="12" type="ORF">MNAN1_002331</name>
</gene>
<feature type="compositionally biased region" description="Basic and acidic residues" evidence="9">
    <location>
        <begin position="190"/>
        <end position="203"/>
    </location>
</feature>
<evidence type="ECO:0000256" key="4">
    <source>
        <dbReference type="ARBA" id="ARBA00022448"/>
    </source>
</evidence>
<comment type="subcellular location">
    <subcellularLocation>
        <location evidence="2">Cytoplasm</location>
    </subcellularLocation>
    <subcellularLocation>
        <location evidence="1">Endosome membrane</location>
        <topology evidence="1">Peripheral membrane protein</topology>
    </subcellularLocation>
</comment>
<dbReference type="AlphaFoldDB" id="A0AAF0EMR5"/>
<dbReference type="InterPro" id="IPR041212">
    <property type="entry name" value="Vta1_C"/>
</dbReference>
<accession>A0AAF0EMR5</accession>
<dbReference type="GO" id="GO:0010008">
    <property type="term" value="C:endosome membrane"/>
    <property type="evidence" value="ECO:0007669"/>
    <property type="project" value="UniProtKB-SubCell"/>
</dbReference>
<feature type="compositionally biased region" description="Polar residues" evidence="9">
    <location>
        <begin position="155"/>
        <end position="170"/>
    </location>
</feature>
<evidence type="ECO:0000256" key="5">
    <source>
        <dbReference type="ARBA" id="ARBA00022490"/>
    </source>
</evidence>
<evidence type="ECO:0000259" key="11">
    <source>
        <dbReference type="Pfam" id="PF18097"/>
    </source>
</evidence>
<evidence type="ECO:0000313" key="13">
    <source>
        <dbReference type="Proteomes" id="UP001213623"/>
    </source>
</evidence>
<dbReference type="Gene3D" id="1.20.5.420">
    <property type="entry name" value="Immunoglobulin FC, subunit C"/>
    <property type="match status" value="1"/>
</dbReference>
<dbReference type="Pfam" id="PF04652">
    <property type="entry name" value="Vta1"/>
    <property type="match status" value="1"/>
</dbReference>
<dbReference type="GO" id="GO:0005771">
    <property type="term" value="C:multivesicular body"/>
    <property type="evidence" value="ECO:0007669"/>
    <property type="project" value="TreeGrafter"/>
</dbReference>
<dbReference type="PANTHER" id="PTHR46009:SF1">
    <property type="entry name" value="VACUOLAR PROTEIN SORTING-ASSOCIATED PROTEIN VTA1 HOMOLOG"/>
    <property type="match status" value="1"/>
</dbReference>
<keyword evidence="5" id="KW-0963">Cytoplasm</keyword>
<organism evidence="12 13">
    <name type="scientific">Malassezia nana</name>
    <dbReference type="NCBI Taxonomy" id="180528"/>
    <lineage>
        <taxon>Eukaryota</taxon>
        <taxon>Fungi</taxon>
        <taxon>Dikarya</taxon>
        <taxon>Basidiomycota</taxon>
        <taxon>Ustilaginomycotina</taxon>
        <taxon>Malasseziomycetes</taxon>
        <taxon>Malasseziales</taxon>
        <taxon>Malasseziaceae</taxon>
        <taxon>Malassezia</taxon>
    </lineage>
</organism>
<evidence type="ECO:0000259" key="10">
    <source>
        <dbReference type="Pfam" id="PF04652"/>
    </source>
</evidence>
<evidence type="ECO:0000256" key="3">
    <source>
        <dbReference type="ARBA" id="ARBA00007895"/>
    </source>
</evidence>
<dbReference type="Pfam" id="PF18097">
    <property type="entry name" value="Vta1_C"/>
    <property type="match status" value="1"/>
</dbReference>
<evidence type="ECO:0000256" key="2">
    <source>
        <dbReference type="ARBA" id="ARBA00004496"/>
    </source>
</evidence>
<dbReference type="Proteomes" id="UP001213623">
    <property type="component" value="Chromosome 4"/>
</dbReference>
<dbReference type="InterPro" id="IPR044538">
    <property type="entry name" value="Vta1-like"/>
</dbReference>
<evidence type="ECO:0000256" key="7">
    <source>
        <dbReference type="ARBA" id="ARBA00022927"/>
    </source>
</evidence>
<sequence>MPLPVPAVLKELASFLQRAKEVEHVDPVMTYWCKYYAAHIGITKGTGNAEAQTFLLSLMDELEQLKATLSDRDAVTNDTVGQTYIENFALQIFLGADNEDREASKFLEVLQVFGPLEPEMQTKIKYAKWKGAQIWKALRQGTTPTPGPDKATMTPEETLQQLSTPEQGGQDTADAPKEEPGPFAASPTTTRDETGHSSAHERPQVPSHTNVAPVHVIKASTKGEAPHGAGEPRAPTADTERSTPEPVTESGLSVGQISHIQKLCRWASSALDYEDVETARTQLQHALALLDGAARN</sequence>
<keyword evidence="8" id="KW-0472">Membrane</keyword>
<keyword evidence="7" id="KW-0653">Protein transport</keyword>
<proteinExistence type="inferred from homology"/>
<evidence type="ECO:0000256" key="9">
    <source>
        <dbReference type="SAM" id="MobiDB-lite"/>
    </source>
</evidence>
<evidence type="ECO:0000256" key="1">
    <source>
        <dbReference type="ARBA" id="ARBA00004481"/>
    </source>
</evidence>
<dbReference type="InterPro" id="IPR039431">
    <property type="entry name" value="Vta1/CALS_N"/>
</dbReference>
<name>A0AAF0EMR5_9BASI</name>
<keyword evidence="4" id="KW-0813">Transport</keyword>
<feature type="domain" description="Vta1 C-terminal" evidence="11">
    <location>
        <begin position="256"/>
        <end position="290"/>
    </location>
</feature>
<protein>
    <recommendedName>
        <fullName evidence="14">Vacuolar protein sorting-associated protein VTA1</fullName>
    </recommendedName>
</protein>
<evidence type="ECO:0008006" key="14">
    <source>
        <dbReference type="Google" id="ProtNLM"/>
    </source>
</evidence>
<evidence type="ECO:0000313" key="12">
    <source>
        <dbReference type="EMBL" id="WFD27335.1"/>
    </source>
</evidence>
<keyword evidence="13" id="KW-1185">Reference proteome</keyword>
<reference evidence="12" key="1">
    <citation type="submission" date="2023-03" db="EMBL/GenBank/DDBJ databases">
        <title>Mating type loci evolution in Malassezia.</title>
        <authorList>
            <person name="Coelho M.A."/>
        </authorList>
    </citation>
    <scope>NUCLEOTIDE SEQUENCE</scope>
    <source>
        <strain evidence="12">CBS 9557</strain>
    </source>
</reference>
<dbReference type="InterPro" id="IPR023175">
    <property type="entry name" value="Vta1/CALS_N_sf"/>
</dbReference>
<comment type="similarity">
    <text evidence="3">Belongs to the VTA1 family.</text>
</comment>